<proteinExistence type="predicted"/>
<dbReference type="Proteomes" id="UP000095751">
    <property type="component" value="Unassembled WGS sequence"/>
</dbReference>
<sequence length="220" mass="24460">MAAIAFAIFGKDNSSVYLREFITDTAGGGDTSIIIESPNNSGNSNSNSNDYDNDEGVLFGMEPLSAATSLLKSNESCCSVRHRFVLHSALDRLEQLTTNPDGTTKKNKINNNNNNNNAKNNNFLGLLLPIEETRVYGYITNTKIKFILIVEDDGDNMDVEIQRLLNDIHELYIQDIMNPFREQCAAVKTTNNATPSLCSNQFDNRIQKHIANFNQSDGMI</sequence>
<dbReference type="InterPro" id="IPR011012">
    <property type="entry name" value="Longin-like_dom_sf"/>
</dbReference>
<gene>
    <name evidence="1" type="ORF">FRACYDRAFT_269167</name>
</gene>
<dbReference type="Pfam" id="PF04628">
    <property type="entry name" value="Sedlin_N"/>
    <property type="match status" value="1"/>
</dbReference>
<dbReference type="InParanoid" id="A0A1E7FFQ6"/>
<dbReference type="KEGG" id="fcy:FRACYDRAFT_269167"/>
<dbReference type="Gene3D" id="3.30.450.70">
    <property type="match status" value="1"/>
</dbReference>
<keyword evidence="2" id="KW-1185">Reference proteome</keyword>
<dbReference type="GO" id="GO:0006888">
    <property type="term" value="P:endoplasmic reticulum to Golgi vesicle-mediated transport"/>
    <property type="evidence" value="ECO:0007669"/>
    <property type="project" value="InterPro"/>
</dbReference>
<evidence type="ECO:0000313" key="2">
    <source>
        <dbReference type="Proteomes" id="UP000095751"/>
    </source>
</evidence>
<dbReference type="SUPFAM" id="SSF64356">
    <property type="entry name" value="SNARE-like"/>
    <property type="match status" value="1"/>
</dbReference>
<dbReference type="GO" id="GO:0005737">
    <property type="term" value="C:cytoplasm"/>
    <property type="evidence" value="ECO:0007669"/>
    <property type="project" value="GOC"/>
</dbReference>
<dbReference type="EMBL" id="KV784358">
    <property type="protein sequence ID" value="OEU16974.1"/>
    <property type="molecule type" value="Genomic_DNA"/>
</dbReference>
<dbReference type="OrthoDB" id="10258445at2759"/>
<reference evidence="1 2" key="1">
    <citation type="submission" date="2016-09" db="EMBL/GenBank/DDBJ databases">
        <title>Extensive genetic diversity and differential bi-allelic expression allows diatom success in the polar Southern Ocean.</title>
        <authorList>
            <consortium name="DOE Joint Genome Institute"/>
            <person name="Mock T."/>
            <person name="Otillar R.P."/>
            <person name="Strauss J."/>
            <person name="Dupont C."/>
            <person name="Frickenhaus S."/>
            <person name="Maumus F."/>
            <person name="Mcmullan M."/>
            <person name="Sanges R."/>
            <person name="Schmutz J."/>
            <person name="Toseland A."/>
            <person name="Valas R."/>
            <person name="Veluchamy A."/>
            <person name="Ward B.J."/>
            <person name="Allen A."/>
            <person name="Barry K."/>
            <person name="Falciatore A."/>
            <person name="Ferrante M."/>
            <person name="Fortunato A.E."/>
            <person name="Gloeckner G."/>
            <person name="Gruber A."/>
            <person name="Hipkin R."/>
            <person name="Janech M."/>
            <person name="Kroth P."/>
            <person name="Leese F."/>
            <person name="Lindquist E."/>
            <person name="Lyon B.R."/>
            <person name="Martin J."/>
            <person name="Mayer C."/>
            <person name="Parker M."/>
            <person name="Quesneville H."/>
            <person name="Raymond J."/>
            <person name="Uhlig C."/>
            <person name="Valentin K.U."/>
            <person name="Worden A.Z."/>
            <person name="Armbrust E.V."/>
            <person name="Bowler C."/>
            <person name="Green B."/>
            <person name="Moulton V."/>
            <person name="Van Oosterhout C."/>
            <person name="Grigoriev I."/>
        </authorList>
    </citation>
    <scope>NUCLEOTIDE SEQUENCE [LARGE SCALE GENOMIC DNA]</scope>
    <source>
        <strain evidence="1 2">CCMP1102</strain>
    </source>
</reference>
<organism evidence="1 2">
    <name type="scientific">Fragilariopsis cylindrus CCMP1102</name>
    <dbReference type="NCBI Taxonomy" id="635003"/>
    <lineage>
        <taxon>Eukaryota</taxon>
        <taxon>Sar</taxon>
        <taxon>Stramenopiles</taxon>
        <taxon>Ochrophyta</taxon>
        <taxon>Bacillariophyta</taxon>
        <taxon>Bacillariophyceae</taxon>
        <taxon>Bacillariophycidae</taxon>
        <taxon>Bacillariales</taxon>
        <taxon>Bacillariaceae</taxon>
        <taxon>Fragilariopsis</taxon>
    </lineage>
</organism>
<protein>
    <submittedName>
        <fullName evidence="1">Snare-like protein</fullName>
    </submittedName>
</protein>
<evidence type="ECO:0000313" key="1">
    <source>
        <dbReference type="EMBL" id="OEU16974.1"/>
    </source>
</evidence>
<dbReference type="AlphaFoldDB" id="A0A1E7FFQ6"/>
<dbReference type="PANTHER" id="PTHR12403">
    <property type="entry name" value="TRAFFICKING PROTEIN PARTICLE COMPLEX SUBUNIT 2"/>
    <property type="match status" value="1"/>
</dbReference>
<dbReference type="InterPro" id="IPR006722">
    <property type="entry name" value="Sedlin"/>
</dbReference>
<name>A0A1E7FFQ6_9STRA</name>
<accession>A0A1E7FFQ6</accession>